<comment type="caution">
    <text evidence="14">The sequence shown here is derived from an EMBL/GenBank/DDBJ whole genome shotgun (WGS) entry which is preliminary data.</text>
</comment>
<feature type="domain" description="TonB-dependent receptor-like beta-barrel" evidence="12">
    <location>
        <begin position="317"/>
        <end position="743"/>
    </location>
</feature>
<dbReference type="PROSITE" id="PS52016">
    <property type="entry name" value="TONB_DEPENDENT_REC_3"/>
    <property type="match status" value="1"/>
</dbReference>
<comment type="similarity">
    <text evidence="10 11">Belongs to the TonB-dependent receptor family.</text>
</comment>
<keyword evidence="3 10" id="KW-1134">Transmembrane beta strand</keyword>
<sequence>MTFSSVYNSARHFLFQWPMLGQRAVFFLFCLLLPISFSQAQERVSLNGTLRSAATGEALIGASVSVAGTTTGVETNTNGVYTLSLAPGTYQIQFSYIGFKTLTREIALTTNTRLNLELEENTSQLSEVLVEAERNTFQERLSTPQMSMETLSSREAKLLPALFGEVDIIKTLQLKPGIQSGGEGSSGLFVRGGSSDQNLVLLDDALVYNPSHLFGFFSVFNPDAVRGVELYKGGFPAQFGGRLSSVLDVKLREGNRKEYDVTGGLGLIASRLSVEGPIQKDKSSFLVSGRRTYVDVFTRMINKAKESDPDFSPIPDYYFYDFNAKASFELGPNDRLFISGYYGRDFFTFKDEDFNFNFNWGNRVASARWVHQFSPRFFVNTTFSSSNYEYAIKNQLDIYSFSLTSNITDLTLKSDFEYITSEKHHLRFGLAVTDHRFVVGRLEANSQDGSVNVGAGNEYSGQEYGLYASDDWTFSPAFTLSYGLRLSGFLNDGKNFLGLEPRAAASYRFTETLTLKANFTRMFQYVHLVSNTGASLPTDIWYPSSPGVRPQRSDQFTVGLTKLHKDKYLFSTEAYYKKMNRQLDLKDGAQIFGNNALEEEFVFGTGDSYGQEFYVEKKEGKTTGWIGYTLSWSTRTFPDLNNGKTFPTRFDRRHDLSVVALQEVSKRISATATFVYGTGNAYSLPVQRFVFQDVPGEDYTVIPVYPERNSFRLAAYHRLDFGLVYKLRPKRGAADLTFSVYNVYNRRNPYFVYFETLKEDDSDQITGFVAKQVSLFPVIPSVTYNFKF</sequence>
<evidence type="ECO:0000256" key="5">
    <source>
        <dbReference type="ARBA" id="ARBA00022729"/>
    </source>
</evidence>
<evidence type="ECO:0000256" key="2">
    <source>
        <dbReference type="ARBA" id="ARBA00022448"/>
    </source>
</evidence>
<dbReference type="Gene3D" id="2.40.170.20">
    <property type="entry name" value="TonB-dependent receptor, beta-barrel domain"/>
    <property type="match status" value="1"/>
</dbReference>
<dbReference type="InterPro" id="IPR008969">
    <property type="entry name" value="CarboxyPept-like_regulatory"/>
</dbReference>
<gene>
    <name evidence="14" type="ORF">ACD591_20450</name>
</gene>
<evidence type="ECO:0000313" key="14">
    <source>
        <dbReference type="EMBL" id="MFA1773683.1"/>
    </source>
</evidence>
<evidence type="ECO:0000256" key="8">
    <source>
        <dbReference type="ARBA" id="ARBA00023170"/>
    </source>
</evidence>
<accession>A0ABV4RKK4</accession>
<keyword evidence="7 10" id="KW-0472">Membrane</keyword>
<keyword evidence="8 14" id="KW-0675">Receptor</keyword>
<dbReference type="InterPro" id="IPR037066">
    <property type="entry name" value="Plug_dom_sf"/>
</dbReference>
<evidence type="ECO:0000256" key="10">
    <source>
        <dbReference type="PROSITE-ProRule" id="PRU01360"/>
    </source>
</evidence>
<protein>
    <submittedName>
        <fullName evidence="14">TonB-dependent receptor domain-containing protein</fullName>
    </submittedName>
</protein>
<dbReference type="Gene3D" id="2.60.40.1120">
    <property type="entry name" value="Carboxypeptidase-like, regulatory domain"/>
    <property type="match status" value="1"/>
</dbReference>
<dbReference type="Pfam" id="PF00593">
    <property type="entry name" value="TonB_dep_Rec_b-barrel"/>
    <property type="match status" value="1"/>
</dbReference>
<evidence type="ECO:0000259" key="12">
    <source>
        <dbReference type="Pfam" id="PF00593"/>
    </source>
</evidence>
<dbReference type="Pfam" id="PF07715">
    <property type="entry name" value="Plug"/>
    <property type="match status" value="1"/>
</dbReference>
<dbReference type="SUPFAM" id="SSF56935">
    <property type="entry name" value="Porins"/>
    <property type="match status" value="1"/>
</dbReference>
<dbReference type="Gene3D" id="2.170.130.10">
    <property type="entry name" value="TonB-dependent receptor, plug domain"/>
    <property type="match status" value="1"/>
</dbReference>
<dbReference type="InterPro" id="IPR039426">
    <property type="entry name" value="TonB-dep_rcpt-like"/>
</dbReference>
<keyword evidence="9 10" id="KW-0998">Cell outer membrane</keyword>
<dbReference type="PANTHER" id="PTHR30069">
    <property type="entry name" value="TONB-DEPENDENT OUTER MEMBRANE RECEPTOR"/>
    <property type="match status" value="1"/>
</dbReference>
<dbReference type="Proteomes" id="UP001570846">
    <property type="component" value="Unassembled WGS sequence"/>
</dbReference>
<organism evidence="14 15">
    <name type="scientific">Rufibacter glacialis</name>
    <dbReference type="NCBI Taxonomy" id="1259555"/>
    <lineage>
        <taxon>Bacteria</taxon>
        <taxon>Pseudomonadati</taxon>
        <taxon>Bacteroidota</taxon>
        <taxon>Cytophagia</taxon>
        <taxon>Cytophagales</taxon>
        <taxon>Hymenobacteraceae</taxon>
        <taxon>Rufibacter</taxon>
    </lineage>
</organism>
<evidence type="ECO:0000256" key="7">
    <source>
        <dbReference type="ARBA" id="ARBA00023136"/>
    </source>
</evidence>
<dbReference type="EMBL" id="JBGOGF010000015">
    <property type="protein sequence ID" value="MFA1773683.1"/>
    <property type="molecule type" value="Genomic_DNA"/>
</dbReference>
<dbReference type="SUPFAM" id="SSF49464">
    <property type="entry name" value="Carboxypeptidase regulatory domain-like"/>
    <property type="match status" value="1"/>
</dbReference>
<dbReference type="Pfam" id="PF13715">
    <property type="entry name" value="CarbopepD_reg_2"/>
    <property type="match status" value="1"/>
</dbReference>
<comment type="subcellular location">
    <subcellularLocation>
        <location evidence="1 10">Cell outer membrane</location>
        <topology evidence="1 10">Multi-pass membrane protein</topology>
    </subcellularLocation>
</comment>
<keyword evidence="5" id="KW-0732">Signal</keyword>
<evidence type="ECO:0000256" key="11">
    <source>
        <dbReference type="RuleBase" id="RU003357"/>
    </source>
</evidence>
<keyword evidence="6 11" id="KW-0798">TonB box</keyword>
<evidence type="ECO:0000256" key="4">
    <source>
        <dbReference type="ARBA" id="ARBA00022692"/>
    </source>
</evidence>
<evidence type="ECO:0000256" key="6">
    <source>
        <dbReference type="ARBA" id="ARBA00023077"/>
    </source>
</evidence>
<keyword evidence="15" id="KW-1185">Reference proteome</keyword>
<evidence type="ECO:0000256" key="9">
    <source>
        <dbReference type="ARBA" id="ARBA00023237"/>
    </source>
</evidence>
<dbReference type="PANTHER" id="PTHR30069:SF29">
    <property type="entry name" value="HEMOGLOBIN AND HEMOGLOBIN-HAPTOGLOBIN-BINDING PROTEIN 1-RELATED"/>
    <property type="match status" value="1"/>
</dbReference>
<keyword evidence="2 10" id="KW-0813">Transport</keyword>
<evidence type="ECO:0000256" key="1">
    <source>
        <dbReference type="ARBA" id="ARBA00004571"/>
    </source>
</evidence>
<dbReference type="InterPro" id="IPR000531">
    <property type="entry name" value="Beta-barrel_TonB"/>
</dbReference>
<dbReference type="InterPro" id="IPR036942">
    <property type="entry name" value="Beta-barrel_TonB_sf"/>
</dbReference>
<keyword evidence="4 10" id="KW-0812">Transmembrane</keyword>
<evidence type="ECO:0000256" key="3">
    <source>
        <dbReference type="ARBA" id="ARBA00022452"/>
    </source>
</evidence>
<reference evidence="14 15" key="1">
    <citation type="submission" date="2024-08" db="EMBL/GenBank/DDBJ databases">
        <authorList>
            <person name="Wei W."/>
        </authorList>
    </citation>
    <scope>NUCLEOTIDE SEQUENCE [LARGE SCALE GENOMIC DNA]</scope>
    <source>
        <strain evidence="14 15">XU2</strain>
    </source>
</reference>
<dbReference type="RefSeq" id="WP_372428413.1">
    <property type="nucleotide sequence ID" value="NZ_JBGOGF010000015.1"/>
</dbReference>
<name>A0ABV4RKK4_9BACT</name>
<evidence type="ECO:0000259" key="13">
    <source>
        <dbReference type="Pfam" id="PF07715"/>
    </source>
</evidence>
<feature type="domain" description="TonB-dependent receptor plug" evidence="13">
    <location>
        <begin position="165"/>
        <end position="242"/>
    </location>
</feature>
<proteinExistence type="inferred from homology"/>
<dbReference type="InterPro" id="IPR012910">
    <property type="entry name" value="Plug_dom"/>
</dbReference>
<evidence type="ECO:0000313" key="15">
    <source>
        <dbReference type="Proteomes" id="UP001570846"/>
    </source>
</evidence>